<organism evidence="2 3">
    <name type="scientific">Xylanibacillus composti</name>
    <dbReference type="NCBI Taxonomy" id="1572762"/>
    <lineage>
        <taxon>Bacteria</taxon>
        <taxon>Bacillati</taxon>
        <taxon>Bacillota</taxon>
        <taxon>Bacilli</taxon>
        <taxon>Bacillales</taxon>
        <taxon>Paenibacillaceae</taxon>
        <taxon>Xylanibacillus</taxon>
    </lineage>
</organism>
<dbReference type="InterPro" id="IPR000182">
    <property type="entry name" value="GNAT_dom"/>
</dbReference>
<evidence type="ECO:0000313" key="2">
    <source>
        <dbReference type="EMBL" id="GIQ69630.1"/>
    </source>
</evidence>
<dbReference type="PROSITE" id="PS51186">
    <property type="entry name" value="GNAT"/>
    <property type="match status" value="1"/>
</dbReference>
<accession>A0A8J4M299</accession>
<reference evidence="2" key="1">
    <citation type="submission" date="2021-04" db="EMBL/GenBank/DDBJ databases">
        <title>Draft genome sequence of Xylanibacillus composti strain K13.</title>
        <authorList>
            <person name="Uke A."/>
            <person name="Chhe C."/>
            <person name="Baramee S."/>
            <person name="Kosugi A."/>
        </authorList>
    </citation>
    <scope>NUCLEOTIDE SEQUENCE</scope>
    <source>
        <strain evidence="2">K13</strain>
    </source>
</reference>
<dbReference type="AlphaFoldDB" id="A0A8J4M299"/>
<gene>
    <name evidence="2" type="ORF">XYCOK13_24540</name>
</gene>
<dbReference type="InterPro" id="IPR016181">
    <property type="entry name" value="Acyl_CoA_acyltransferase"/>
</dbReference>
<dbReference type="InterPro" id="IPR053144">
    <property type="entry name" value="Acetyltransferase_Butenolide"/>
</dbReference>
<keyword evidence="3" id="KW-1185">Reference proteome</keyword>
<protein>
    <submittedName>
        <fullName evidence="2">N-acetyltransferase</fullName>
    </submittedName>
</protein>
<sequence length="141" mass="16419">MEVRYLEYVISDDKSKLQIDQVLGFMARSYWANKRPSTLTRKAIEHSYCLGVYQDEEQVGFARIVTDHATIYYICDVFIHEDHRGRGIGKKLIELIVNADGHDQMMGLLGTADAHELYEQFGFIRDAERFLRKSPQFVIQQ</sequence>
<dbReference type="Gene3D" id="3.40.630.30">
    <property type="match status" value="1"/>
</dbReference>
<dbReference type="PANTHER" id="PTHR43233:SF1">
    <property type="entry name" value="FAMILY N-ACETYLTRANSFERASE, PUTATIVE (AFU_ORTHOLOGUE AFUA_6G03350)-RELATED"/>
    <property type="match status" value="1"/>
</dbReference>
<dbReference type="EMBL" id="BOVK01000031">
    <property type="protein sequence ID" value="GIQ69630.1"/>
    <property type="molecule type" value="Genomic_DNA"/>
</dbReference>
<dbReference type="GO" id="GO:0016747">
    <property type="term" value="F:acyltransferase activity, transferring groups other than amino-acyl groups"/>
    <property type="evidence" value="ECO:0007669"/>
    <property type="project" value="InterPro"/>
</dbReference>
<dbReference type="Proteomes" id="UP000677918">
    <property type="component" value="Unassembled WGS sequence"/>
</dbReference>
<evidence type="ECO:0000259" key="1">
    <source>
        <dbReference type="PROSITE" id="PS51186"/>
    </source>
</evidence>
<dbReference type="CDD" id="cd04301">
    <property type="entry name" value="NAT_SF"/>
    <property type="match status" value="1"/>
</dbReference>
<proteinExistence type="predicted"/>
<name>A0A8J4M299_9BACL</name>
<dbReference type="PANTHER" id="PTHR43233">
    <property type="entry name" value="FAMILY N-ACETYLTRANSFERASE, PUTATIVE (AFU_ORTHOLOGUE AFUA_6G03350)-RELATED"/>
    <property type="match status" value="1"/>
</dbReference>
<evidence type="ECO:0000313" key="3">
    <source>
        <dbReference type="Proteomes" id="UP000677918"/>
    </source>
</evidence>
<feature type="domain" description="N-acetyltransferase" evidence="1">
    <location>
        <begin position="1"/>
        <end position="141"/>
    </location>
</feature>
<dbReference type="SUPFAM" id="SSF55729">
    <property type="entry name" value="Acyl-CoA N-acyltransferases (Nat)"/>
    <property type="match status" value="1"/>
</dbReference>
<dbReference type="RefSeq" id="WP_213412424.1">
    <property type="nucleotide sequence ID" value="NZ_BOVK01000031.1"/>
</dbReference>
<comment type="caution">
    <text evidence="2">The sequence shown here is derived from an EMBL/GenBank/DDBJ whole genome shotgun (WGS) entry which is preliminary data.</text>
</comment>
<dbReference type="Pfam" id="PF13508">
    <property type="entry name" value="Acetyltransf_7"/>
    <property type="match status" value="1"/>
</dbReference>